<accession>A0A147BJM5</accession>
<protein>
    <submittedName>
        <fullName evidence="2">Putative conserved secreted protein</fullName>
    </submittedName>
</protein>
<reference evidence="2" key="1">
    <citation type="journal article" date="2018" name="PLoS Negl. Trop. Dis.">
        <title>Sialome diversity of ticks revealed by RNAseq of single tick salivary glands.</title>
        <authorList>
            <person name="Perner J."/>
            <person name="Kropackova S."/>
            <person name="Kopacek P."/>
            <person name="Ribeiro J.M."/>
        </authorList>
    </citation>
    <scope>NUCLEOTIDE SEQUENCE</scope>
    <source>
        <strain evidence="2">Siblings of single egg batch collected in Ceske Budejovice</strain>
        <tissue evidence="2">Salivary glands</tissue>
    </source>
</reference>
<dbReference type="EMBL" id="GEGO01004424">
    <property type="protein sequence ID" value="JAR90980.1"/>
    <property type="molecule type" value="Transcribed_RNA"/>
</dbReference>
<organism evidence="2">
    <name type="scientific">Ixodes ricinus</name>
    <name type="common">Common tick</name>
    <name type="synonym">Acarus ricinus</name>
    <dbReference type="NCBI Taxonomy" id="34613"/>
    <lineage>
        <taxon>Eukaryota</taxon>
        <taxon>Metazoa</taxon>
        <taxon>Ecdysozoa</taxon>
        <taxon>Arthropoda</taxon>
        <taxon>Chelicerata</taxon>
        <taxon>Arachnida</taxon>
        <taxon>Acari</taxon>
        <taxon>Parasitiformes</taxon>
        <taxon>Ixodida</taxon>
        <taxon>Ixodoidea</taxon>
        <taxon>Ixodidae</taxon>
        <taxon>Ixodinae</taxon>
        <taxon>Ixodes</taxon>
    </lineage>
</organism>
<feature type="region of interest" description="Disordered" evidence="1">
    <location>
        <begin position="1"/>
        <end position="127"/>
    </location>
</feature>
<proteinExistence type="predicted"/>
<evidence type="ECO:0000313" key="2">
    <source>
        <dbReference type="EMBL" id="JAR90980.1"/>
    </source>
</evidence>
<feature type="compositionally biased region" description="Low complexity" evidence="1">
    <location>
        <begin position="9"/>
        <end position="26"/>
    </location>
</feature>
<name>A0A147BJM5_IXORI</name>
<evidence type="ECO:0000256" key="1">
    <source>
        <dbReference type="SAM" id="MobiDB-lite"/>
    </source>
</evidence>
<dbReference type="AlphaFoldDB" id="A0A147BJM5"/>
<sequence>MSSAGRQKSVLSAMASASTSAASGDALPSPRGRVSKRKASCGSRSWPPSAIPAKKSKRGSVTLRQSPRLKARIPEAKPEGSTTRKTTTGKAKKQTLENSTSKTRKSSPGKSGKAAAGSEPAAPKRKA</sequence>